<feature type="domain" description="MAGE" evidence="2">
    <location>
        <begin position="74"/>
        <end position="282"/>
    </location>
</feature>
<dbReference type="GO" id="GO:0005634">
    <property type="term" value="C:nucleus"/>
    <property type="evidence" value="ECO:0007669"/>
    <property type="project" value="TreeGrafter"/>
</dbReference>
<sequence length="334" mass="37670">MRPTRKRPAESEIRGTQSQTQRRRIATQSQHGESSRRGGAQRNRRASTEESEDVDMGDADADLDDENAHGEMRKEQLTKNFVRFALAQELSRQPIKRPDISAKVLGSSSRQFKDIFALAQTELRNVFGMELTELPQRDKTRLAARRAAHAADKAATSSKSYVLTSTLPEQYRAPEILYPSGFKEQTYTAMVSFVTALIYLNGRALPATKLNRYLRRMHADEWTPIEKTEKVLQTMQKHGYIVRVKDAASDDASYDYHLGPRAKVEIGEEGVKSLIRTVYGDNTPDDLDARFKRSAGVELKANFQQEGENGEAPGRQAPARKGRRARPVDDDDDE</sequence>
<organism evidence="3 4">
    <name type="scientific">Sphaerosporella brunnea</name>
    <dbReference type="NCBI Taxonomy" id="1250544"/>
    <lineage>
        <taxon>Eukaryota</taxon>
        <taxon>Fungi</taxon>
        <taxon>Dikarya</taxon>
        <taxon>Ascomycota</taxon>
        <taxon>Pezizomycotina</taxon>
        <taxon>Pezizomycetes</taxon>
        <taxon>Pezizales</taxon>
        <taxon>Pyronemataceae</taxon>
        <taxon>Sphaerosporella</taxon>
    </lineage>
</organism>
<dbReference type="InterPro" id="IPR041899">
    <property type="entry name" value="MAGE_WH2"/>
</dbReference>
<evidence type="ECO:0000313" key="4">
    <source>
        <dbReference type="Proteomes" id="UP000326924"/>
    </source>
</evidence>
<feature type="region of interest" description="Disordered" evidence="1">
    <location>
        <begin position="301"/>
        <end position="334"/>
    </location>
</feature>
<dbReference type="GO" id="GO:0006281">
    <property type="term" value="P:DNA repair"/>
    <property type="evidence" value="ECO:0007669"/>
    <property type="project" value="TreeGrafter"/>
</dbReference>
<dbReference type="Gene3D" id="1.10.10.1210">
    <property type="entry name" value="MAGE homology domain, winged helix WH2 motif"/>
    <property type="match status" value="1"/>
</dbReference>
<keyword evidence="4" id="KW-1185">Reference proteome</keyword>
<evidence type="ECO:0000256" key="1">
    <source>
        <dbReference type="SAM" id="MobiDB-lite"/>
    </source>
</evidence>
<feature type="region of interest" description="Disordered" evidence="1">
    <location>
        <begin position="1"/>
        <end position="65"/>
    </location>
</feature>
<dbReference type="Gene3D" id="1.10.10.1200">
    <property type="entry name" value="MAGE homology domain, winged helix WH1 motif"/>
    <property type="match status" value="1"/>
</dbReference>
<dbReference type="PANTHER" id="PTHR11736">
    <property type="entry name" value="MELANOMA-ASSOCIATED ANTIGEN MAGE ANTIGEN"/>
    <property type="match status" value="1"/>
</dbReference>
<accession>A0A5J5F6R3</accession>
<evidence type="ECO:0000313" key="3">
    <source>
        <dbReference type="EMBL" id="KAA8912727.1"/>
    </source>
</evidence>
<dbReference type="InterPro" id="IPR002190">
    <property type="entry name" value="MHD_dom"/>
</dbReference>
<dbReference type="Pfam" id="PF01454">
    <property type="entry name" value="MAGE"/>
    <property type="match status" value="1"/>
</dbReference>
<evidence type="ECO:0000259" key="2">
    <source>
        <dbReference type="PROSITE" id="PS50838"/>
    </source>
</evidence>
<protein>
    <submittedName>
        <fullName evidence="3">MAGE family-domain-containing protein</fullName>
    </submittedName>
</protein>
<dbReference type="InterPro" id="IPR037445">
    <property type="entry name" value="MAGE"/>
</dbReference>
<gene>
    <name evidence="3" type="ORF">FN846DRAFT_903307</name>
</gene>
<feature type="compositionally biased region" description="Polar residues" evidence="1">
    <location>
        <begin position="14"/>
        <end position="32"/>
    </location>
</feature>
<dbReference type="PANTHER" id="PTHR11736:SF14">
    <property type="entry name" value="NSE3 HOMOLOG, SMC5-SMC6 COMPLEX COMPONENT"/>
    <property type="match status" value="1"/>
</dbReference>
<dbReference type="EMBL" id="VXIS01000020">
    <property type="protein sequence ID" value="KAA8912727.1"/>
    <property type="molecule type" value="Genomic_DNA"/>
</dbReference>
<reference evidence="3 4" key="1">
    <citation type="submission" date="2019-09" db="EMBL/GenBank/DDBJ databases">
        <title>Draft genome of the ectomycorrhizal ascomycete Sphaerosporella brunnea.</title>
        <authorList>
            <consortium name="DOE Joint Genome Institute"/>
            <person name="Benucci G.M."/>
            <person name="Marozzi G."/>
            <person name="Antonielli L."/>
            <person name="Sanchez S."/>
            <person name="Marco P."/>
            <person name="Wang X."/>
            <person name="Falini L.B."/>
            <person name="Barry K."/>
            <person name="Haridas S."/>
            <person name="Lipzen A."/>
            <person name="Labutti K."/>
            <person name="Grigoriev I.V."/>
            <person name="Murat C."/>
            <person name="Martin F."/>
            <person name="Albertini E."/>
            <person name="Donnini D."/>
            <person name="Bonito G."/>
        </authorList>
    </citation>
    <scope>NUCLEOTIDE SEQUENCE [LARGE SCALE GENOMIC DNA]</scope>
    <source>
        <strain evidence="3 4">Sb_GMNB300</strain>
    </source>
</reference>
<dbReference type="OrthoDB" id="205198at2759"/>
<dbReference type="PROSITE" id="PS50838">
    <property type="entry name" value="MAGE"/>
    <property type="match status" value="1"/>
</dbReference>
<comment type="caution">
    <text evidence="3">The sequence shown here is derived from an EMBL/GenBank/DDBJ whole genome shotgun (WGS) entry which is preliminary data.</text>
</comment>
<feature type="compositionally biased region" description="Acidic residues" evidence="1">
    <location>
        <begin position="49"/>
        <end position="65"/>
    </location>
</feature>
<name>A0A5J5F6R3_9PEZI</name>
<dbReference type="InterPro" id="IPR041898">
    <property type="entry name" value="MAGE_WH1"/>
</dbReference>
<dbReference type="Proteomes" id="UP000326924">
    <property type="component" value="Unassembled WGS sequence"/>
</dbReference>
<dbReference type="SMART" id="SM01373">
    <property type="entry name" value="MAGE"/>
    <property type="match status" value="1"/>
</dbReference>
<proteinExistence type="predicted"/>
<dbReference type="AlphaFoldDB" id="A0A5J5F6R3"/>
<dbReference type="InParanoid" id="A0A5J5F6R3"/>